<name>A0A0H1RCU2_9HYPH</name>
<dbReference type="Proteomes" id="UP000035489">
    <property type="component" value="Unassembled WGS sequence"/>
</dbReference>
<gene>
    <name evidence="1" type="ORF">AA309_10600</name>
</gene>
<dbReference type="AlphaFoldDB" id="A0A0H1RCU2"/>
<reference evidence="1 2" key="1">
    <citation type="submission" date="2015-05" db="EMBL/GenBank/DDBJ databases">
        <title>Draft genome sequence of Microvirga vignae strain BR3299, a novel nitrogen fixing bacteria isolated from Brazil semi-aired region.</title>
        <authorList>
            <person name="Zilli J.E."/>
            <person name="Passos S.R."/>
            <person name="Leite J."/>
            <person name="Baldani J.I."/>
            <person name="Xavier G.R."/>
            <person name="Rumjaneck N.G."/>
            <person name="Simoes-Araujo J.L."/>
        </authorList>
    </citation>
    <scope>NUCLEOTIDE SEQUENCE [LARGE SCALE GENOMIC DNA]</scope>
    <source>
        <strain evidence="1 2">BR3299</strain>
    </source>
</reference>
<evidence type="ECO:0000313" key="1">
    <source>
        <dbReference type="EMBL" id="KLK93023.1"/>
    </source>
</evidence>
<dbReference type="OrthoDB" id="8020666at2"/>
<dbReference type="RefSeq" id="WP_047188996.1">
    <property type="nucleotide sequence ID" value="NZ_LCYG01000023.1"/>
</dbReference>
<comment type="caution">
    <text evidence="1">The sequence shown here is derived from an EMBL/GenBank/DDBJ whole genome shotgun (WGS) entry which is preliminary data.</text>
</comment>
<dbReference type="PATRIC" id="fig|1225564.3.peg.2780"/>
<dbReference type="EMBL" id="LCYG01000023">
    <property type="protein sequence ID" value="KLK93023.1"/>
    <property type="molecule type" value="Genomic_DNA"/>
</dbReference>
<evidence type="ECO:0000313" key="2">
    <source>
        <dbReference type="Proteomes" id="UP000035489"/>
    </source>
</evidence>
<accession>A0A0H1RCU2</accession>
<sequence>MTNLLESLDEKLSENLQKHGHYLTDPHAGDEEKLNGIIDGLAAFVPEDRWPQVREELLNIIRSNQVSR</sequence>
<keyword evidence="2" id="KW-1185">Reference proteome</keyword>
<organism evidence="1 2">
    <name type="scientific">Microvirga vignae</name>
    <dbReference type="NCBI Taxonomy" id="1225564"/>
    <lineage>
        <taxon>Bacteria</taxon>
        <taxon>Pseudomonadati</taxon>
        <taxon>Pseudomonadota</taxon>
        <taxon>Alphaproteobacteria</taxon>
        <taxon>Hyphomicrobiales</taxon>
        <taxon>Methylobacteriaceae</taxon>
        <taxon>Microvirga</taxon>
    </lineage>
</organism>
<proteinExistence type="predicted"/>
<protein>
    <submittedName>
        <fullName evidence="1">Uncharacterized protein</fullName>
    </submittedName>
</protein>